<dbReference type="Proteomes" id="UP000505390">
    <property type="component" value="Unassembled WGS sequence"/>
</dbReference>
<evidence type="ECO:0000313" key="9">
    <source>
        <dbReference type="Proteomes" id="UP000293434"/>
    </source>
</evidence>
<dbReference type="EMBL" id="UAUZ02000004">
    <property type="protein sequence ID" value="CAD7354779.1"/>
    <property type="molecule type" value="Genomic_DNA"/>
</dbReference>
<reference evidence="6" key="2">
    <citation type="submission" date="2020-11" db="EMBL/GenBank/DDBJ databases">
        <authorList>
            <consortium name="Pathogen Informatics"/>
        </authorList>
    </citation>
    <scope>NUCLEOTIDE SEQUENCE</scope>
    <source>
        <strain evidence="5 13">MOS105</strain>
        <strain evidence="6">NCTC13131</strain>
        <strain evidence="2 11">S040_N01_C01</strain>
        <strain evidence="3 10">S087_N01_C01</strain>
        <strain evidence="4 12">SG160</strain>
    </source>
</reference>
<sequence length="130" mass="14963">MKYTWWILLTIAGILSLTSVYGFILCLGSFGMLALNVMWLFVYTPHKNSKALESISKPTIILSIIGTYAVFIFMSILFYFVMKARFMEIGIKLYGEPFKMFGIPIFIMAIILFTIGTVFVYKIQQSRLKQ</sequence>
<feature type="transmembrane region" description="Helical" evidence="1">
    <location>
        <begin position="60"/>
        <end position="81"/>
    </location>
</feature>
<feature type="transmembrane region" description="Helical" evidence="1">
    <location>
        <begin position="6"/>
        <end position="39"/>
    </location>
</feature>
<feature type="transmembrane region" description="Helical" evidence="1">
    <location>
        <begin position="101"/>
        <end position="121"/>
    </location>
</feature>
<dbReference type="AlphaFoldDB" id="A0A131JRV2"/>
<dbReference type="EMBL" id="CAIGXB010000003">
    <property type="protein sequence ID" value="CAC5787712.1"/>
    <property type="molecule type" value="Genomic_DNA"/>
</dbReference>
<dbReference type="KEGG" id="saur:SABB_01549"/>
<evidence type="ECO:0000313" key="11">
    <source>
        <dbReference type="Proteomes" id="UP000443708"/>
    </source>
</evidence>
<evidence type="ECO:0000313" key="12">
    <source>
        <dbReference type="Proteomes" id="UP000505390"/>
    </source>
</evidence>
<dbReference type="EMBL" id="CACTOE010000020">
    <property type="protein sequence ID" value="CAA4156202.1"/>
    <property type="molecule type" value="Genomic_DNA"/>
</dbReference>
<comment type="caution">
    <text evidence="6">The sequence shown here is derived from an EMBL/GenBank/DDBJ whole genome shotgun (WGS) entry which is preliminary data.</text>
</comment>
<evidence type="ECO:0000313" key="6">
    <source>
        <dbReference type="EMBL" id="CAD7354779.1"/>
    </source>
</evidence>
<evidence type="ECO:0000313" key="13">
    <source>
        <dbReference type="Proteomes" id="UP000507112"/>
    </source>
</evidence>
<reference evidence="7 9" key="1">
    <citation type="submission" date="2018-11" db="EMBL/GenBank/DDBJ databases">
        <title>Genomic profiling of Staphylococcus species from a Poultry farm system in KwaZulu-Natal, South Africa.</title>
        <authorList>
            <person name="Amoako D.G."/>
            <person name="Somboro A.M."/>
            <person name="Abia A.L.K."/>
            <person name="Bester L.A."/>
            <person name="Essack S.Y."/>
        </authorList>
    </citation>
    <scope>NUCLEOTIDE SEQUENCE [LARGE SCALE GENOMIC DNA]</scope>
    <source>
        <strain evidence="7 9">SA9</strain>
    </source>
</reference>
<dbReference type="Proteomes" id="UP000443708">
    <property type="component" value="Unassembled WGS sequence"/>
</dbReference>
<dbReference type="RefSeq" id="WP_000878110.1">
    <property type="nucleotide sequence ID" value="NC_021670.1"/>
</dbReference>
<gene>
    <name evidence="7" type="ORF">EIG94_12645</name>
    <name evidence="6" type="ORF">NCTC13131_05752</name>
    <name evidence="3" type="ORF">SAMEA1029512_02417</name>
    <name evidence="2" type="ORF">SAMEA1029528_01279</name>
    <name evidence="4" type="ORF">SAMEA4008575_01167</name>
    <name evidence="5" type="ORF">SAMEA70146418_01396</name>
</gene>
<proteinExistence type="predicted"/>
<dbReference type="Proteomes" id="UP000442782">
    <property type="component" value="Unassembled WGS sequence"/>
</dbReference>
<keyword evidence="1" id="KW-1133">Transmembrane helix</keyword>
<protein>
    <submittedName>
        <fullName evidence="7">DUF5084 domain-containing protein</fullName>
    </submittedName>
    <submittedName>
        <fullName evidence="2">Membrane protein</fullName>
    </submittedName>
</protein>
<evidence type="ECO:0000313" key="2">
    <source>
        <dbReference type="EMBL" id="CAA4112696.1"/>
    </source>
</evidence>
<dbReference type="Proteomes" id="UP000251686">
    <property type="component" value="Unassembled WGS sequence"/>
</dbReference>
<accession>A0A131JRV2</accession>
<keyword evidence="1" id="KW-0472">Membrane</keyword>
<evidence type="ECO:0000256" key="1">
    <source>
        <dbReference type="SAM" id="Phobius"/>
    </source>
</evidence>
<evidence type="ECO:0000313" key="7">
    <source>
        <dbReference type="EMBL" id="RZH91237.1"/>
    </source>
</evidence>
<dbReference type="EMBL" id="CAIIGD010000004">
    <property type="protein sequence ID" value="CAC8212884.1"/>
    <property type="molecule type" value="Genomic_DNA"/>
</dbReference>
<evidence type="ECO:0000313" key="5">
    <source>
        <dbReference type="EMBL" id="CAC8212884.1"/>
    </source>
</evidence>
<dbReference type="EMBL" id="RQTC01000255">
    <property type="protein sequence ID" value="RZH91237.1"/>
    <property type="molecule type" value="Genomic_DNA"/>
</dbReference>
<dbReference type="OMA" id="AMNVMWL"/>
<dbReference type="Proteomes" id="UP000293434">
    <property type="component" value="Unassembled WGS sequence"/>
</dbReference>
<dbReference type="EMBL" id="CACTPI010000004">
    <property type="protein sequence ID" value="CAA4112696.1"/>
    <property type="molecule type" value="Genomic_DNA"/>
</dbReference>
<dbReference type="InterPro" id="IPR031666">
    <property type="entry name" value="DUF5084"/>
</dbReference>
<keyword evidence="1" id="KW-0812">Transmembrane</keyword>
<dbReference type="Pfam" id="PF16894">
    <property type="entry name" value="DUF5084"/>
    <property type="match status" value="1"/>
</dbReference>
<dbReference type="Proteomes" id="UP000507112">
    <property type="component" value="Unassembled WGS sequence"/>
</dbReference>
<organism evidence="6 8">
    <name type="scientific">Staphylococcus aureus</name>
    <dbReference type="NCBI Taxonomy" id="1280"/>
    <lineage>
        <taxon>Bacteria</taxon>
        <taxon>Bacillati</taxon>
        <taxon>Bacillota</taxon>
        <taxon>Bacilli</taxon>
        <taxon>Bacillales</taxon>
        <taxon>Staphylococcaceae</taxon>
        <taxon>Staphylococcus</taxon>
    </lineage>
</organism>
<evidence type="ECO:0000313" key="4">
    <source>
        <dbReference type="EMBL" id="CAC5787712.1"/>
    </source>
</evidence>
<evidence type="ECO:0000313" key="8">
    <source>
        <dbReference type="Proteomes" id="UP000251686"/>
    </source>
</evidence>
<evidence type="ECO:0000313" key="10">
    <source>
        <dbReference type="Proteomes" id="UP000442782"/>
    </source>
</evidence>
<evidence type="ECO:0000313" key="3">
    <source>
        <dbReference type="EMBL" id="CAA4156202.1"/>
    </source>
</evidence>
<name>A0A131JRV2_STAAU</name>